<dbReference type="Proteomes" id="UP000092461">
    <property type="component" value="Unassembled WGS sequence"/>
</dbReference>
<accession>A0A1B0CG72</accession>
<dbReference type="EnsemblMetazoa" id="LLOJ003373-RA">
    <property type="protein sequence ID" value="LLOJ003373-PA"/>
    <property type="gene ID" value="LLOJ003373"/>
</dbReference>
<dbReference type="Gene3D" id="3.40.50.1820">
    <property type="entry name" value="alpha/beta hydrolase"/>
    <property type="match status" value="5"/>
</dbReference>
<dbReference type="EMBL" id="AJWK01010801">
    <property type="status" value="NOT_ANNOTATED_CDS"/>
    <property type="molecule type" value="Genomic_DNA"/>
</dbReference>
<sequence length="774" mass="86521">MLSLRPEYNDRILSAHALAPVAFMNNLRSPFVRAFAPFVDSLDTITSLLGMNEFMPSNSMMQMGGYLTCRDSSPFQEVCSNVLFLIAGFNSEQLNRTQLPAIMANTPAGAATRQLVHYGQLYNSGHFRQFDHGRIGNWQEYGSFSPPDYPLDRITAPIALHFSDNDWLAAVVDVQRLRSQLRNVIGAFRVPLPAFNHLDFQWAIDIRPLVYNRHGLFSSSTDFVVIGPGNALGYLLVDQGYDVWMGNCRGNTYSRTTSMFAMLSLLPSYNDLIVSAHALAPAVLLGHLKNPAVHIVINILDKFGLLIGYDESLENFEALPSNNITQLTGNVLCRDGSPVQEFCVRLMHLFFGDDPMQINRTLIPLFTSNVPAGASFKSGIHFLQLSKSGHFRPFDYGLAENMKKYGSRAPSDYPLERITAPISLHYGENDWDVAAEDVEVLGTRIRNLIGAFPVPFAKFNHADFLIAKDAKNLPEIIQSNGYPVESHVVQTTDGYLLTVHRIPHGKTPQGRLRTNKPIVLLQHGFFHEMALHDLPDTIDYILKRTGRKKLSYVGHSQGTTIMFAMLSSRPSYNDLIVSAHALAPSAFLSHLRNPAVRISSLLLLDRLGLLVNFMGNFEVLPSIYFFQMTGHLMCADGSPLQDLCSLLLYLGLGDDPMQLNKTLLAPFTANIPSGASTKQAFHYLQLVNSGHFRPFDYGPAENMKKYGSRAPPDYPLERITAPISLHYSDNDWLISVEDVDKLRRRIPNLIGAFRVPYPKFNHADYLLAIDIKSL</sequence>
<evidence type="ECO:0000256" key="6">
    <source>
        <dbReference type="ARBA" id="ARBA00023180"/>
    </source>
</evidence>
<dbReference type="FunFam" id="3.40.50.1820:FF:000057">
    <property type="entry name" value="Lipase"/>
    <property type="match status" value="1"/>
</dbReference>
<protein>
    <recommendedName>
        <fullName evidence="7">Partial AB-hydrolase lipase domain-containing protein</fullName>
    </recommendedName>
</protein>
<feature type="domain" description="Partial AB-hydrolase lipase" evidence="7">
    <location>
        <begin position="474"/>
        <end position="527"/>
    </location>
</feature>
<dbReference type="SUPFAM" id="SSF53474">
    <property type="entry name" value="alpha/beta-Hydrolases"/>
    <property type="match status" value="3"/>
</dbReference>
<evidence type="ECO:0000256" key="4">
    <source>
        <dbReference type="ARBA" id="ARBA00022963"/>
    </source>
</evidence>
<dbReference type="VEuPathDB" id="VectorBase:LLONM1_007980"/>
<comment type="similarity">
    <text evidence="1">Belongs to the AB hydrolase superfamily. Lipase family.</text>
</comment>
<evidence type="ECO:0000256" key="1">
    <source>
        <dbReference type="ARBA" id="ARBA00010701"/>
    </source>
</evidence>
<evidence type="ECO:0000256" key="5">
    <source>
        <dbReference type="ARBA" id="ARBA00023098"/>
    </source>
</evidence>
<evidence type="ECO:0000256" key="3">
    <source>
        <dbReference type="ARBA" id="ARBA00022801"/>
    </source>
</evidence>
<dbReference type="VEuPathDB" id="VectorBase:LLONM1_010907"/>
<keyword evidence="2" id="KW-0732">Signal</keyword>
<evidence type="ECO:0000313" key="8">
    <source>
        <dbReference type="EnsemblMetazoa" id="LLOJ003373-PA"/>
    </source>
</evidence>
<keyword evidence="9" id="KW-1185">Reference proteome</keyword>
<name>A0A1B0CG72_LUTLO</name>
<dbReference type="GO" id="GO:0016042">
    <property type="term" value="P:lipid catabolic process"/>
    <property type="evidence" value="ECO:0007669"/>
    <property type="project" value="UniProtKB-KW"/>
</dbReference>
<evidence type="ECO:0000313" key="9">
    <source>
        <dbReference type="Proteomes" id="UP000092461"/>
    </source>
</evidence>
<keyword evidence="5" id="KW-0443">Lipid metabolism</keyword>
<dbReference type="VEuPathDB" id="VectorBase:LLOJ003373"/>
<evidence type="ECO:0000259" key="7">
    <source>
        <dbReference type="Pfam" id="PF04083"/>
    </source>
</evidence>
<dbReference type="GO" id="GO:0016787">
    <property type="term" value="F:hydrolase activity"/>
    <property type="evidence" value="ECO:0007669"/>
    <property type="project" value="UniProtKB-KW"/>
</dbReference>
<proteinExistence type="inferred from homology"/>
<dbReference type="InterPro" id="IPR006693">
    <property type="entry name" value="AB_hydrolase_lipase"/>
</dbReference>
<evidence type="ECO:0000256" key="2">
    <source>
        <dbReference type="ARBA" id="ARBA00022729"/>
    </source>
</evidence>
<keyword evidence="6" id="KW-0325">Glycoprotein</keyword>
<dbReference type="InterPro" id="IPR029058">
    <property type="entry name" value="AB_hydrolase_fold"/>
</dbReference>
<dbReference type="Pfam" id="PF04083">
    <property type="entry name" value="Abhydro_lipase"/>
    <property type="match status" value="1"/>
</dbReference>
<keyword evidence="4" id="KW-0442">Lipid degradation</keyword>
<keyword evidence="3" id="KW-0378">Hydrolase</keyword>
<organism evidence="8 9">
    <name type="scientific">Lutzomyia longipalpis</name>
    <name type="common">Sand fly</name>
    <dbReference type="NCBI Taxonomy" id="7200"/>
    <lineage>
        <taxon>Eukaryota</taxon>
        <taxon>Metazoa</taxon>
        <taxon>Ecdysozoa</taxon>
        <taxon>Arthropoda</taxon>
        <taxon>Hexapoda</taxon>
        <taxon>Insecta</taxon>
        <taxon>Pterygota</taxon>
        <taxon>Neoptera</taxon>
        <taxon>Endopterygota</taxon>
        <taxon>Diptera</taxon>
        <taxon>Nematocera</taxon>
        <taxon>Psychodoidea</taxon>
        <taxon>Psychodidae</taxon>
        <taxon>Lutzomyia</taxon>
        <taxon>Lutzomyia</taxon>
    </lineage>
</organism>
<reference evidence="8" key="1">
    <citation type="submission" date="2020-05" db="UniProtKB">
        <authorList>
            <consortium name="EnsemblMetazoa"/>
        </authorList>
    </citation>
    <scope>IDENTIFICATION</scope>
    <source>
        <strain evidence="8">Jacobina</strain>
    </source>
</reference>
<dbReference type="AlphaFoldDB" id="A0A1B0CG72"/>
<dbReference type="PANTHER" id="PTHR11005">
    <property type="entry name" value="LYSOSOMAL ACID LIPASE-RELATED"/>
    <property type="match status" value="1"/>
</dbReference>